<dbReference type="InterPro" id="IPR051940">
    <property type="entry name" value="Chitin_bind-dev_reg"/>
</dbReference>
<protein>
    <recommendedName>
        <fullName evidence="8">Chitin-binding type-2 domain-containing protein</fullName>
    </recommendedName>
</protein>
<dbReference type="AlphaFoldDB" id="A0A9P0LET1"/>
<dbReference type="InterPro" id="IPR002557">
    <property type="entry name" value="Chitin-bd_dom"/>
</dbReference>
<dbReference type="PANTHER" id="PTHR23301">
    <property type="entry name" value="CHITIN BINDING PERITROPHIN-A"/>
    <property type="match status" value="1"/>
</dbReference>
<evidence type="ECO:0000256" key="5">
    <source>
        <dbReference type="ARBA" id="ARBA00023180"/>
    </source>
</evidence>
<dbReference type="SMART" id="SM00494">
    <property type="entry name" value="ChtBD2"/>
    <property type="match status" value="3"/>
</dbReference>
<dbReference type="Gene3D" id="2.170.140.10">
    <property type="entry name" value="Chitin binding domain"/>
    <property type="match status" value="3"/>
</dbReference>
<dbReference type="PROSITE" id="PS50940">
    <property type="entry name" value="CHIT_BIND_II"/>
    <property type="match status" value="3"/>
</dbReference>
<evidence type="ECO:0000256" key="7">
    <source>
        <dbReference type="SAM" id="SignalP"/>
    </source>
</evidence>
<dbReference type="InterPro" id="IPR036508">
    <property type="entry name" value="Chitin-bd_dom_sf"/>
</dbReference>
<dbReference type="SUPFAM" id="SSF57625">
    <property type="entry name" value="Invertebrate chitin-binding proteins"/>
    <property type="match status" value="3"/>
</dbReference>
<evidence type="ECO:0000256" key="1">
    <source>
        <dbReference type="ARBA" id="ARBA00022669"/>
    </source>
</evidence>
<feature type="signal peptide" evidence="7">
    <location>
        <begin position="1"/>
        <end position="20"/>
    </location>
</feature>
<dbReference type="PANTHER" id="PTHR23301:SF98">
    <property type="entry name" value="CHITIN-BINDING TYPE-2 DOMAIN-CONTAINING PROTEIN-RELATED"/>
    <property type="match status" value="1"/>
</dbReference>
<keyword evidence="4" id="KW-1015">Disulfide bond</keyword>
<keyword evidence="5" id="KW-0325">Glycoprotein</keyword>
<keyword evidence="3" id="KW-0677">Repeat</keyword>
<feature type="region of interest" description="Disordered" evidence="6">
    <location>
        <begin position="290"/>
        <end position="339"/>
    </location>
</feature>
<feature type="domain" description="Chitin-binding type-2" evidence="8">
    <location>
        <begin position="191"/>
        <end position="257"/>
    </location>
</feature>
<dbReference type="GO" id="GO:0005576">
    <property type="term" value="C:extracellular region"/>
    <property type="evidence" value="ECO:0007669"/>
    <property type="project" value="InterPro"/>
</dbReference>
<reference evidence="9" key="1">
    <citation type="submission" date="2022-03" db="EMBL/GenBank/DDBJ databases">
        <authorList>
            <person name="Sayadi A."/>
        </authorList>
    </citation>
    <scope>NUCLEOTIDE SEQUENCE</scope>
</reference>
<evidence type="ECO:0000256" key="4">
    <source>
        <dbReference type="ARBA" id="ARBA00023157"/>
    </source>
</evidence>
<evidence type="ECO:0000256" key="2">
    <source>
        <dbReference type="ARBA" id="ARBA00022729"/>
    </source>
</evidence>
<evidence type="ECO:0000256" key="6">
    <source>
        <dbReference type="SAM" id="MobiDB-lite"/>
    </source>
</evidence>
<name>A0A9P0LET1_ACAOB</name>
<keyword evidence="2 7" id="KW-0732">Signal</keyword>
<feature type="domain" description="Chitin-binding type-2" evidence="8">
    <location>
        <begin position="60"/>
        <end position="118"/>
    </location>
</feature>
<comment type="caution">
    <text evidence="9">The sequence shown here is derived from an EMBL/GenBank/DDBJ whole genome shotgun (WGS) entry which is preliminary data.</text>
</comment>
<dbReference type="EMBL" id="CAKOFQ010007099">
    <property type="protein sequence ID" value="CAH1990893.1"/>
    <property type="molecule type" value="Genomic_DNA"/>
</dbReference>
<sequence>MKATVALFVALAVVVVQVCCQRYRPQQQFNNYQPQQKFNNYQPDYHTNLVRDIPQVPYSGVSCPERDGRFPTRTCDGYIECKDGVGEEKTCPDGLLFNPATGKNAYPCQYPLDVDCTGREQTQPAQSTPECPHQFGYYRLGGPQECGQFKNCVDGKAFIFDCPEGLAFNEETLRCDWPDQVASCDSEAYLGFTCPQDAKDYGLGQEEYRYFRSPSDCQHYYICINSRPRLYGCGEGKAFNELINACDGAENVTGCALPYRAESYQGQPNRAESYKARPYRAETYKAQPYKAEPQYEQDQGITAPFQGIKAQRQYNQGSRAQEDYDQGFRGFSKYSGFSG</sequence>
<accession>A0A9P0LET1</accession>
<dbReference type="GO" id="GO:0008061">
    <property type="term" value="F:chitin binding"/>
    <property type="evidence" value="ECO:0007669"/>
    <property type="project" value="UniProtKB-KW"/>
</dbReference>
<keyword evidence="1" id="KW-0147">Chitin-binding</keyword>
<evidence type="ECO:0000313" key="10">
    <source>
        <dbReference type="Proteomes" id="UP001152888"/>
    </source>
</evidence>
<dbReference type="Proteomes" id="UP001152888">
    <property type="component" value="Unassembled WGS sequence"/>
</dbReference>
<proteinExistence type="predicted"/>
<evidence type="ECO:0000313" key="9">
    <source>
        <dbReference type="EMBL" id="CAH1990893.1"/>
    </source>
</evidence>
<evidence type="ECO:0000259" key="8">
    <source>
        <dbReference type="PROSITE" id="PS50940"/>
    </source>
</evidence>
<gene>
    <name evidence="9" type="ORF">ACAOBT_LOCUS19941</name>
</gene>
<evidence type="ECO:0000256" key="3">
    <source>
        <dbReference type="ARBA" id="ARBA00022737"/>
    </source>
</evidence>
<dbReference type="Pfam" id="PF01607">
    <property type="entry name" value="CBM_14"/>
    <property type="match status" value="3"/>
</dbReference>
<keyword evidence="10" id="KW-1185">Reference proteome</keyword>
<feature type="chain" id="PRO_5040189604" description="Chitin-binding type-2 domain-containing protein" evidence="7">
    <location>
        <begin position="21"/>
        <end position="339"/>
    </location>
</feature>
<organism evidence="9 10">
    <name type="scientific">Acanthoscelides obtectus</name>
    <name type="common">Bean weevil</name>
    <name type="synonym">Bruchus obtectus</name>
    <dbReference type="NCBI Taxonomy" id="200917"/>
    <lineage>
        <taxon>Eukaryota</taxon>
        <taxon>Metazoa</taxon>
        <taxon>Ecdysozoa</taxon>
        <taxon>Arthropoda</taxon>
        <taxon>Hexapoda</taxon>
        <taxon>Insecta</taxon>
        <taxon>Pterygota</taxon>
        <taxon>Neoptera</taxon>
        <taxon>Endopterygota</taxon>
        <taxon>Coleoptera</taxon>
        <taxon>Polyphaga</taxon>
        <taxon>Cucujiformia</taxon>
        <taxon>Chrysomeloidea</taxon>
        <taxon>Chrysomelidae</taxon>
        <taxon>Bruchinae</taxon>
        <taxon>Bruchini</taxon>
        <taxon>Acanthoscelides</taxon>
    </lineage>
</organism>
<feature type="domain" description="Chitin-binding type-2" evidence="8">
    <location>
        <begin position="128"/>
        <end position="186"/>
    </location>
</feature>
<dbReference type="OrthoDB" id="9991479at2759"/>